<dbReference type="Pfam" id="PF11949">
    <property type="entry name" value="DUF3466"/>
    <property type="match status" value="1"/>
</dbReference>
<dbReference type="InterPro" id="IPR022562">
    <property type="entry name" value="DUF3466"/>
</dbReference>
<dbReference type="NCBIfam" id="TIGR02913">
    <property type="entry name" value="HAF_rpt"/>
    <property type="match status" value="4"/>
</dbReference>
<feature type="signal peptide" evidence="1">
    <location>
        <begin position="1"/>
        <end position="30"/>
    </location>
</feature>
<proteinExistence type="predicted"/>
<evidence type="ECO:0000313" key="3">
    <source>
        <dbReference type="Proteomes" id="UP000646749"/>
    </source>
</evidence>
<keyword evidence="3" id="KW-1185">Reference proteome</keyword>
<dbReference type="EMBL" id="BONW01000013">
    <property type="protein sequence ID" value="GIG87865.1"/>
    <property type="molecule type" value="Genomic_DNA"/>
</dbReference>
<dbReference type="RefSeq" id="WP_203866403.1">
    <property type="nucleotide sequence ID" value="NZ_BONW01000013.1"/>
</dbReference>
<evidence type="ECO:0000313" key="2">
    <source>
        <dbReference type="EMBL" id="GIG87865.1"/>
    </source>
</evidence>
<feature type="chain" id="PRO_5045119104" description="HAF repeat-containing protein" evidence="1">
    <location>
        <begin position="31"/>
        <end position="377"/>
    </location>
</feature>
<dbReference type="InterPro" id="IPR014262">
    <property type="entry name" value="HAF_rpt"/>
</dbReference>
<gene>
    <name evidence="2" type="ORF">Pen02_28010</name>
</gene>
<organism evidence="2 3">
    <name type="scientific">Plantactinospora endophytica</name>
    <dbReference type="NCBI Taxonomy" id="673535"/>
    <lineage>
        <taxon>Bacteria</taxon>
        <taxon>Bacillati</taxon>
        <taxon>Actinomycetota</taxon>
        <taxon>Actinomycetes</taxon>
        <taxon>Micromonosporales</taxon>
        <taxon>Micromonosporaceae</taxon>
        <taxon>Plantactinospora</taxon>
    </lineage>
</organism>
<evidence type="ECO:0008006" key="4">
    <source>
        <dbReference type="Google" id="ProtNLM"/>
    </source>
</evidence>
<keyword evidence="1" id="KW-0732">Signal</keyword>
<sequence length="377" mass="38562">MPRGTLSRRLCAAALALAAPLAAAPVAAQAVEPASPPTYRYLDLGPLGTTPGGVTYSQAAAVNGAGVAAGLATTSSRGYSFHATTWTGGVVRDLGAIDDGRYASSQAMDINDAGVVVGTTHVNYTDPPHAFVHRDGAMADLGTGYGAGSGSVAEGVNDVGVVVGRRYEAQGAPYRGVVWRDGEIVEIGSLGGTAGPWGTLSTATAVNNHGQVVGGAATPDGPLHGFLWQDGVLRDLGTLGGNSEATMANDINDRGQVVGMSQTAEGETHAFLWQDGGMRDLGSLGRELSIAYGVNEPGQVVGTVQSASDPLNDHAFVWYDGTMVDLNERVPGLPESVTLQSAQDVNDDGVIVGIACPIPCHLGGDEQRRGFLLTPVD</sequence>
<protein>
    <recommendedName>
        <fullName evidence="4">HAF repeat-containing protein</fullName>
    </recommendedName>
</protein>
<dbReference type="Proteomes" id="UP000646749">
    <property type="component" value="Unassembled WGS sequence"/>
</dbReference>
<name>A0ABQ4DZJ1_9ACTN</name>
<accession>A0ABQ4DZJ1</accession>
<comment type="caution">
    <text evidence="2">The sequence shown here is derived from an EMBL/GenBank/DDBJ whole genome shotgun (WGS) entry which is preliminary data.</text>
</comment>
<evidence type="ECO:0000256" key="1">
    <source>
        <dbReference type="SAM" id="SignalP"/>
    </source>
</evidence>
<reference evidence="2 3" key="1">
    <citation type="submission" date="2021-01" db="EMBL/GenBank/DDBJ databases">
        <title>Whole genome shotgun sequence of Plantactinospora endophytica NBRC 110450.</title>
        <authorList>
            <person name="Komaki H."/>
            <person name="Tamura T."/>
        </authorList>
    </citation>
    <scope>NUCLEOTIDE SEQUENCE [LARGE SCALE GENOMIC DNA]</scope>
    <source>
        <strain evidence="2 3">NBRC 110450</strain>
    </source>
</reference>